<organism evidence="8 9">
    <name type="scientific">Candidatus Gottesmanbacteria bacterium RBG_13_45_10</name>
    <dbReference type="NCBI Taxonomy" id="1798370"/>
    <lineage>
        <taxon>Bacteria</taxon>
        <taxon>Candidatus Gottesmaniibacteriota</taxon>
    </lineage>
</organism>
<evidence type="ECO:0000313" key="8">
    <source>
        <dbReference type="EMBL" id="OGG11838.1"/>
    </source>
</evidence>
<keyword evidence="6" id="KW-1133">Transmembrane helix</keyword>
<comment type="similarity">
    <text evidence="1">Belongs to the thioredoxin family. DsbA subfamily.</text>
</comment>
<evidence type="ECO:0000256" key="5">
    <source>
        <dbReference type="ARBA" id="ARBA00023284"/>
    </source>
</evidence>
<evidence type="ECO:0000256" key="4">
    <source>
        <dbReference type="ARBA" id="ARBA00023157"/>
    </source>
</evidence>
<reference evidence="8 9" key="1">
    <citation type="journal article" date="2016" name="Nat. Commun.">
        <title>Thousands of microbial genomes shed light on interconnected biogeochemical processes in an aquifer system.</title>
        <authorList>
            <person name="Anantharaman K."/>
            <person name="Brown C.T."/>
            <person name="Hug L.A."/>
            <person name="Sharon I."/>
            <person name="Castelle C.J."/>
            <person name="Probst A.J."/>
            <person name="Thomas B.C."/>
            <person name="Singh A."/>
            <person name="Wilkins M.J."/>
            <person name="Karaoz U."/>
            <person name="Brodie E.L."/>
            <person name="Williams K.H."/>
            <person name="Hubbard S.S."/>
            <person name="Banfield J.F."/>
        </authorList>
    </citation>
    <scope>NUCLEOTIDE SEQUENCE [LARGE SCALE GENOMIC DNA]</scope>
</reference>
<dbReference type="SUPFAM" id="SSF52833">
    <property type="entry name" value="Thioredoxin-like"/>
    <property type="match status" value="1"/>
</dbReference>
<dbReference type="InterPro" id="IPR012336">
    <property type="entry name" value="Thioredoxin-like_fold"/>
</dbReference>
<keyword evidence="5" id="KW-0676">Redox-active center</keyword>
<dbReference type="InterPro" id="IPR036249">
    <property type="entry name" value="Thioredoxin-like_sf"/>
</dbReference>
<comment type="caution">
    <text evidence="8">The sequence shown here is derived from an EMBL/GenBank/DDBJ whole genome shotgun (WGS) entry which is preliminary data.</text>
</comment>
<gene>
    <name evidence="8" type="ORF">A2Z00_01505</name>
</gene>
<dbReference type="EMBL" id="MFIZ01000013">
    <property type="protein sequence ID" value="OGG11838.1"/>
    <property type="molecule type" value="Genomic_DNA"/>
</dbReference>
<dbReference type="Proteomes" id="UP000177268">
    <property type="component" value="Unassembled WGS sequence"/>
</dbReference>
<keyword evidence="6" id="KW-0812">Transmembrane</keyword>
<dbReference type="InterPro" id="IPR013766">
    <property type="entry name" value="Thioredoxin_domain"/>
</dbReference>
<proteinExistence type="inferred from homology"/>
<keyword evidence="3" id="KW-0560">Oxidoreductase</keyword>
<dbReference type="AlphaFoldDB" id="A0A1F5ZH46"/>
<dbReference type="PROSITE" id="PS51352">
    <property type="entry name" value="THIOREDOXIN_2"/>
    <property type="match status" value="1"/>
</dbReference>
<dbReference type="Gene3D" id="3.40.30.10">
    <property type="entry name" value="Glutaredoxin"/>
    <property type="match status" value="1"/>
</dbReference>
<evidence type="ECO:0000256" key="6">
    <source>
        <dbReference type="SAM" id="Phobius"/>
    </source>
</evidence>
<evidence type="ECO:0000313" key="9">
    <source>
        <dbReference type="Proteomes" id="UP000177268"/>
    </source>
</evidence>
<keyword evidence="2" id="KW-0732">Signal</keyword>
<evidence type="ECO:0000256" key="2">
    <source>
        <dbReference type="ARBA" id="ARBA00022729"/>
    </source>
</evidence>
<evidence type="ECO:0000256" key="1">
    <source>
        <dbReference type="ARBA" id="ARBA00005791"/>
    </source>
</evidence>
<feature type="transmembrane region" description="Helical" evidence="6">
    <location>
        <begin position="34"/>
        <end position="53"/>
    </location>
</feature>
<dbReference type="Pfam" id="PF13462">
    <property type="entry name" value="Thioredoxin_4"/>
    <property type="match status" value="1"/>
</dbReference>
<dbReference type="STRING" id="1798370.A2Z00_01505"/>
<accession>A0A1F5ZH46</accession>
<dbReference type="GO" id="GO:0016491">
    <property type="term" value="F:oxidoreductase activity"/>
    <property type="evidence" value="ECO:0007669"/>
    <property type="project" value="UniProtKB-KW"/>
</dbReference>
<sequence length="267" mass="29182">MKKAAVTKETSVYAQDHTSVRVSPFVPLLKSINTTNILVVILIVGSFFLGSLYTKVQYLEKGSVNGRVAGLQAQQGAPNQPTPTSPPTKVAIDTGHFPVKGNQNAKVTVIEFADYRCPFCERFYTNVELPIIKEYVDSGKVKFAFRQYAFLGQPSVVAANAAECANEQDKFWEMHEYLYKNQPPESDTSMYNTDKLTEAAGSLGMDTNKFRSCLSANKYDKNVTADFNAGQQAGVNGTPSTFVNGVLIVGAQPYSTFKAAIDAELSK</sequence>
<dbReference type="PANTHER" id="PTHR13887">
    <property type="entry name" value="GLUTATHIONE S-TRANSFERASE KAPPA"/>
    <property type="match status" value="1"/>
</dbReference>
<evidence type="ECO:0000259" key="7">
    <source>
        <dbReference type="PROSITE" id="PS51352"/>
    </source>
</evidence>
<keyword evidence="6" id="KW-0472">Membrane</keyword>
<keyword evidence="4" id="KW-1015">Disulfide bond</keyword>
<evidence type="ECO:0000256" key="3">
    <source>
        <dbReference type="ARBA" id="ARBA00023002"/>
    </source>
</evidence>
<feature type="domain" description="Thioredoxin" evidence="7">
    <location>
        <begin position="71"/>
        <end position="266"/>
    </location>
</feature>
<name>A0A1F5ZH46_9BACT</name>
<protein>
    <recommendedName>
        <fullName evidence="7">Thioredoxin domain-containing protein</fullName>
    </recommendedName>
</protein>
<dbReference type="PANTHER" id="PTHR13887:SF14">
    <property type="entry name" value="DISULFIDE BOND FORMATION PROTEIN D"/>
    <property type="match status" value="1"/>
</dbReference>